<dbReference type="EMBL" id="PVTD01000005">
    <property type="protein sequence ID" value="PRY23200.1"/>
    <property type="molecule type" value="Genomic_DNA"/>
</dbReference>
<feature type="transmembrane region" description="Helical" evidence="6">
    <location>
        <begin position="712"/>
        <end position="742"/>
    </location>
</feature>
<protein>
    <submittedName>
        <fullName evidence="9">Putative ABC transport system permease protein</fullName>
    </submittedName>
</protein>
<reference evidence="9 10" key="1">
    <citation type="submission" date="2018-03" db="EMBL/GenBank/DDBJ databases">
        <title>Genomic Encyclopedia of Archaeal and Bacterial Type Strains, Phase II (KMG-II): from individual species to whole genera.</title>
        <authorList>
            <person name="Goeker M."/>
        </authorList>
    </citation>
    <scope>NUCLEOTIDE SEQUENCE [LARGE SCALE GENOMIC DNA]</scope>
    <source>
        <strain evidence="9 10">DSM 29328</strain>
    </source>
</reference>
<dbReference type="InterPro" id="IPR038766">
    <property type="entry name" value="Membrane_comp_ABC_pdt"/>
</dbReference>
<feature type="transmembrane region" description="Helical" evidence="6">
    <location>
        <begin position="399"/>
        <end position="422"/>
    </location>
</feature>
<keyword evidence="3 6" id="KW-0812">Transmembrane</keyword>
<dbReference type="PANTHER" id="PTHR30287">
    <property type="entry name" value="MEMBRANE COMPONENT OF PREDICTED ABC SUPERFAMILY METABOLITE UPTAKE TRANSPORTER"/>
    <property type="match status" value="1"/>
</dbReference>
<feature type="domain" description="ABC3 transporter permease C-terminal" evidence="7">
    <location>
        <begin position="727"/>
        <end position="832"/>
    </location>
</feature>
<feature type="transmembrane region" description="Helical" evidence="6">
    <location>
        <begin position="21"/>
        <end position="41"/>
    </location>
</feature>
<feature type="transmembrane region" description="Helical" evidence="6">
    <location>
        <begin position="809"/>
        <end position="829"/>
    </location>
</feature>
<comment type="subcellular location">
    <subcellularLocation>
        <location evidence="1">Cell membrane</location>
        <topology evidence="1">Multi-pass membrane protein</topology>
    </subcellularLocation>
</comment>
<dbReference type="PANTHER" id="PTHR30287:SF1">
    <property type="entry name" value="INNER MEMBRANE PROTEIN"/>
    <property type="match status" value="1"/>
</dbReference>
<feature type="transmembrane region" description="Helical" evidence="6">
    <location>
        <begin position="763"/>
        <end position="789"/>
    </location>
</feature>
<dbReference type="GO" id="GO:0005886">
    <property type="term" value="C:plasma membrane"/>
    <property type="evidence" value="ECO:0007669"/>
    <property type="project" value="UniProtKB-SubCell"/>
</dbReference>
<feature type="domain" description="ABC3 transporter permease C-terminal" evidence="7">
    <location>
        <begin position="267"/>
        <end position="379"/>
    </location>
</feature>
<dbReference type="Pfam" id="PF12704">
    <property type="entry name" value="MacB_PCD"/>
    <property type="match status" value="1"/>
</dbReference>
<feature type="transmembrane region" description="Helical" evidence="6">
    <location>
        <begin position="471"/>
        <end position="500"/>
    </location>
</feature>
<keyword evidence="10" id="KW-1185">Reference proteome</keyword>
<feature type="transmembrane region" description="Helical" evidence="6">
    <location>
        <begin position="260"/>
        <end position="287"/>
    </location>
</feature>
<evidence type="ECO:0000256" key="6">
    <source>
        <dbReference type="SAM" id="Phobius"/>
    </source>
</evidence>
<dbReference type="OrthoDB" id="9775544at2"/>
<proteinExistence type="predicted"/>
<evidence type="ECO:0000256" key="4">
    <source>
        <dbReference type="ARBA" id="ARBA00022989"/>
    </source>
</evidence>
<evidence type="ECO:0000259" key="7">
    <source>
        <dbReference type="Pfam" id="PF02687"/>
    </source>
</evidence>
<evidence type="ECO:0000256" key="2">
    <source>
        <dbReference type="ARBA" id="ARBA00022475"/>
    </source>
</evidence>
<dbReference type="InterPro" id="IPR003838">
    <property type="entry name" value="ABC3_permease_C"/>
</dbReference>
<evidence type="ECO:0000256" key="1">
    <source>
        <dbReference type="ARBA" id="ARBA00004651"/>
    </source>
</evidence>
<name>A0A2T0RQ20_9RHOB</name>
<dbReference type="AlphaFoldDB" id="A0A2T0RQ20"/>
<dbReference type="Pfam" id="PF02687">
    <property type="entry name" value="FtsX"/>
    <property type="match status" value="2"/>
</dbReference>
<feature type="transmembrane region" description="Helical" evidence="6">
    <location>
        <begin position="361"/>
        <end position="378"/>
    </location>
</feature>
<evidence type="ECO:0000313" key="10">
    <source>
        <dbReference type="Proteomes" id="UP000239480"/>
    </source>
</evidence>
<evidence type="ECO:0000259" key="8">
    <source>
        <dbReference type="Pfam" id="PF12704"/>
    </source>
</evidence>
<keyword evidence="2" id="KW-1003">Cell membrane</keyword>
<comment type="caution">
    <text evidence="9">The sequence shown here is derived from an EMBL/GenBank/DDBJ whole genome shotgun (WGS) entry which is preliminary data.</text>
</comment>
<evidence type="ECO:0000256" key="3">
    <source>
        <dbReference type="ARBA" id="ARBA00022692"/>
    </source>
</evidence>
<feature type="domain" description="MacB-like periplasmic core" evidence="8">
    <location>
        <begin position="25"/>
        <end position="200"/>
    </location>
</feature>
<dbReference type="Proteomes" id="UP000239480">
    <property type="component" value="Unassembled WGS sequence"/>
</dbReference>
<organism evidence="9 10">
    <name type="scientific">Aliiruegeria haliotis</name>
    <dbReference type="NCBI Taxonomy" id="1280846"/>
    <lineage>
        <taxon>Bacteria</taxon>
        <taxon>Pseudomonadati</taxon>
        <taxon>Pseudomonadota</taxon>
        <taxon>Alphaproteobacteria</taxon>
        <taxon>Rhodobacterales</taxon>
        <taxon>Roseobacteraceae</taxon>
        <taxon>Aliiruegeria</taxon>
    </lineage>
</organism>
<gene>
    <name evidence="9" type="ORF">CLV78_105255</name>
</gene>
<dbReference type="InterPro" id="IPR025857">
    <property type="entry name" value="MacB_PCD"/>
</dbReference>
<evidence type="ECO:0000313" key="9">
    <source>
        <dbReference type="EMBL" id="PRY23200.1"/>
    </source>
</evidence>
<feature type="transmembrane region" description="Helical" evidence="6">
    <location>
        <begin position="428"/>
        <end position="450"/>
    </location>
</feature>
<keyword evidence="4 6" id="KW-1133">Transmembrane helix</keyword>
<feature type="transmembrane region" description="Helical" evidence="6">
    <location>
        <begin position="308"/>
        <end position="341"/>
    </location>
</feature>
<accession>A0A2T0RQ20</accession>
<keyword evidence="5 6" id="KW-0472">Membrane</keyword>
<sequence>MNLRNAARIARRELRGGLQGFRVFLLCLALGVAAIAAVGSVRTAIEAGLASEGAVLLGGDAEMSFTYRYANEAERAWMTDTARIVSEVVDFRSMAVVGEGDAEERGLTQVKGVDAAYPIYGEMVLSPSMGLDTALEVRDGVPGAVMERVLADRLGLSIGDPFRMGTQEFRLSALIEREPDNAGDGFGLGPRTLVRTEALAESSLLAAGTLFETRYRLAFADGTDVNARKGEALDLFRDTGLRWRDSRNGAPGVAAFVDRLGAFLVLVGLAGLAVGGIGVSAAVRAYLEGKREVIAVLKTLGADSGTIFAAYLLQIAALAVLGVCIGLVLGAVAPLALAPVIEARLPVPAEFGIYPAPLAEAALYGFLTALLFTLWPLARTEDIRAAALFRDAVSGRWRMPRLVHLVLTILVATTLVGAAASFSGVPRLALYAAAGIIASLGLLALAAFAIRALSRKLGRSRALRGRPSLRLAFGAVGGPGGETTSVVLSLGLGLTVLAAVGQIDANLRSAIARDLPTVAPSYFVVDIQPGQLEGFLERVENDPGVSRVETAPMLRGIITRINDLPARDVVGDHWVINGDRGVTYSAEPAPQTRILDGEWWPAGYSGDPQVSFAAEEAEEMGLALGDRITVNILGRDITARVTSFREVDFSTAGIGFIMSMNPAALAGAPHSHIATIYADPASEAAILRDLARSYPNITAIRVRDAIDRVSEVLAGIAAAITYGAMATLLTGVVVLIGAAAAGERMRVFEAAVLKTVGAVRGQVLGYFAIRSALLGGAAGLVAILCGAISGWAVTTFVMETDYTFEPISALLIVTGGVLANLLAGLGFAWRPLSARPAHVLRGRE</sequence>
<evidence type="ECO:0000256" key="5">
    <source>
        <dbReference type="ARBA" id="ARBA00023136"/>
    </source>
</evidence>